<organism evidence="4 5">
    <name type="scientific">Chilo suppressalis</name>
    <name type="common">Asiatic rice borer moth</name>
    <dbReference type="NCBI Taxonomy" id="168631"/>
    <lineage>
        <taxon>Eukaryota</taxon>
        <taxon>Metazoa</taxon>
        <taxon>Ecdysozoa</taxon>
        <taxon>Arthropoda</taxon>
        <taxon>Hexapoda</taxon>
        <taxon>Insecta</taxon>
        <taxon>Pterygota</taxon>
        <taxon>Neoptera</taxon>
        <taxon>Endopterygota</taxon>
        <taxon>Lepidoptera</taxon>
        <taxon>Glossata</taxon>
        <taxon>Ditrysia</taxon>
        <taxon>Pyraloidea</taxon>
        <taxon>Crambidae</taxon>
        <taxon>Crambinae</taxon>
        <taxon>Chilo</taxon>
    </lineage>
</organism>
<dbReference type="EMBL" id="OU963903">
    <property type="protein sequence ID" value="CAH0667004.1"/>
    <property type="molecule type" value="Genomic_DNA"/>
</dbReference>
<name>A0ABN8EBX9_CHISP</name>
<dbReference type="SUPFAM" id="SSF53448">
    <property type="entry name" value="Nucleotide-diphospho-sugar transferases"/>
    <property type="match status" value="1"/>
</dbReference>
<keyword evidence="5" id="KW-1185">Reference proteome</keyword>
<evidence type="ECO:0000256" key="2">
    <source>
        <dbReference type="ARBA" id="ARBA00022679"/>
    </source>
</evidence>
<dbReference type="InterPro" id="IPR051981">
    <property type="entry name" value="Glycosyltransf_32"/>
</dbReference>
<accession>A0ABN8EBX9</accession>
<protein>
    <recommendedName>
        <fullName evidence="3">Alpha 1,4-glycosyltransferase domain-containing protein</fullName>
    </recommendedName>
</protein>
<evidence type="ECO:0000259" key="3">
    <source>
        <dbReference type="Pfam" id="PF04572"/>
    </source>
</evidence>
<dbReference type="PANTHER" id="PTHR12042:SF21">
    <property type="entry name" value="ALPHA1,4-GALACTOSYLTRANSFERASE 1-RELATED"/>
    <property type="match status" value="1"/>
</dbReference>
<keyword evidence="2" id="KW-0808">Transferase</keyword>
<evidence type="ECO:0000313" key="4">
    <source>
        <dbReference type="EMBL" id="CAH0667004.1"/>
    </source>
</evidence>
<evidence type="ECO:0000313" key="5">
    <source>
        <dbReference type="Proteomes" id="UP001153292"/>
    </source>
</evidence>
<dbReference type="PANTHER" id="PTHR12042">
    <property type="entry name" value="LACTOSYLCERAMIDE 4-ALPHA-GALACTOSYLTRANSFERASE ALPHA- 1,4-GALACTOSYLTRANSFERASE"/>
    <property type="match status" value="1"/>
</dbReference>
<proteinExistence type="inferred from homology"/>
<sequence length="114" mass="13105">DLVRNYRGDVWGHNGPGVITRVLKEACSTSEASKMSAATCNGFAVYGPRLFYPIEWQRGKAYFEVGELPTPDAYVYHIWNHVTQNCRAVNGSLYEVLVKKYCPTVYRIYREDFE</sequence>
<feature type="non-terminal residue" evidence="4">
    <location>
        <position position="114"/>
    </location>
</feature>
<dbReference type="InterPro" id="IPR029044">
    <property type="entry name" value="Nucleotide-diphossugar_trans"/>
</dbReference>
<feature type="domain" description="Alpha 1,4-glycosyltransferase" evidence="3">
    <location>
        <begin position="1"/>
        <end position="108"/>
    </location>
</feature>
<dbReference type="InterPro" id="IPR007652">
    <property type="entry name" value="A1-4-GlycosylTfrase_dom"/>
</dbReference>
<dbReference type="Proteomes" id="UP001153292">
    <property type="component" value="Chromosome 10"/>
</dbReference>
<dbReference type="Pfam" id="PF04572">
    <property type="entry name" value="Gb3_synth"/>
    <property type="match status" value="1"/>
</dbReference>
<gene>
    <name evidence="4" type="ORF">CHILSU_LOCUS811</name>
</gene>
<evidence type="ECO:0000256" key="1">
    <source>
        <dbReference type="ARBA" id="ARBA00009003"/>
    </source>
</evidence>
<reference evidence="4" key="1">
    <citation type="submission" date="2021-12" db="EMBL/GenBank/DDBJ databases">
        <authorList>
            <person name="King R."/>
        </authorList>
    </citation>
    <scope>NUCLEOTIDE SEQUENCE</scope>
</reference>
<comment type="similarity">
    <text evidence="1">Belongs to the glycosyltransferase 32 family.</text>
</comment>